<dbReference type="Gene3D" id="2.130.10.10">
    <property type="entry name" value="YVTN repeat-like/Quinoprotein amine dehydrogenase"/>
    <property type="match status" value="1"/>
</dbReference>
<dbReference type="GO" id="GO:0006364">
    <property type="term" value="P:rRNA processing"/>
    <property type="evidence" value="ECO:0007669"/>
    <property type="project" value="UniProtKB-KW"/>
</dbReference>
<accession>A0A7S1TDX0</accession>
<dbReference type="Pfam" id="PF00400">
    <property type="entry name" value="WD40"/>
    <property type="match status" value="1"/>
</dbReference>
<dbReference type="GO" id="GO:0034388">
    <property type="term" value="C:Pwp2p-containing subcomplex of 90S preribosome"/>
    <property type="evidence" value="ECO:0007669"/>
    <property type="project" value="TreeGrafter"/>
</dbReference>
<comment type="similarity">
    <text evidence="6">Belongs to the WD repeat UTP18 family.</text>
</comment>
<proteinExistence type="inferred from homology"/>
<sequence>MGGEGGLEVVVDRRAGDVKGWRTSKSVGNFENDEEELQLEDALFGRLKRVAPKREDELRVSKLQRSKEDGGGSRAAWVDEDDLVGSVSLVNVSRLRKLRKRAGESSVSRSEYEKRLRDQFRVTYAGMGSWAREASATATKTLDVSEAEGESAIQSLLRIANPHPTNSKVLTSGTIDIVRRPDANGAQLSKAVVQSVNYHPAGELLLTGGFDKRVRQFRVTGPQNVMVHTVFLPNFPVYHAEYILGGDQILASSRRPFLYQIDVASESCSKMTTLSGGTQRSFESFTASPTGKTLAFAVDNGGILVAAAYSKQEIAFLKMRSPCISVAFTETDDHHLVSYGVDGLVCLWDLRTKKCFRKFSDEGCVRGKVVSSRGKFLACGSDSGIVNIYDLDELAGGLSKPIKTVGNLTTSIHSMTFNHDAELFAFSSFASKNSVRILHTKSMTVFANWPRPKPVLSRISCMDFSPSSSHLTLGTDKGRALHFRLGAYAG</sequence>
<dbReference type="SUPFAM" id="SSF50978">
    <property type="entry name" value="WD40 repeat-like"/>
    <property type="match status" value="1"/>
</dbReference>
<evidence type="ECO:0000256" key="6">
    <source>
        <dbReference type="ARBA" id="ARBA00025767"/>
    </source>
</evidence>
<dbReference type="GO" id="GO:0032040">
    <property type="term" value="C:small-subunit processome"/>
    <property type="evidence" value="ECO:0007669"/>
    <property type="project" value="TreeGrafter"/>
</dbReference>
<evidence type="ECO:0000256" key="3">
    <source>
        <dbReference type="ARBA" id="ARBA00022574"/>
    </source>
</evidence>
<keyword evidence="3" id="KW-0853">WD repeat</keyword>
<evidence type="ECO:0000256" key="4">
    <source>
        <dbReference type="ARBA" id="ARBA00022737"/>
    </source>
</evidence>
<evidence type="ECO:0000313" key="7">
    <source>
        <dbReference type="EMBL" id="CAD9233811.1"/>
    </source>
</evidence>
<keyword evidence="4" id="KW-0677">Repeat</keyword>
<evidence type="ECO:0008006" key="8">
    <source>
        <dbReference type="Google" id="ProtNLM"/>
    </source>
</evidence>
<organism evidence="7">
    <name type="scientific">Compsopogon caeruleus</name>
    <dbReference type="NCBI Taxonomy" id="31354"/>
    <lineage>
        <taxon>Eukaryota</taxon>
        <taxon>Rhodophyta</taxon>
        <taxon>Compsopogonophyceae</taxon>
        <taxon>Compsopogonales</taxon>
        <taxon>Compsopogonaceae</taxon>
        <taxon>Compsopogon</taxon>
    </lineage>
</organism>
<name>A0A7S1TDX0_9RHOD</name>
<dbReference type="AlphaFoldDB" id="A0A7S1TDX0"/>
<comment type="subcellular location">
    <subcellularLocation>
        <location evidence="1">Nucleus</location>
        <location evidence="1">Nucleolus</location>
    </subcellularLocation>
</comment>
<evidence type="ECO:0000256" key="5">
    <source>
        <dbReference type="ARBA" id="ARBA00023242"/>
    </source>
</evidence>
<dbReference type="InterPro" id="IPR015943">
    <property type="entry name" value="WD40/YVTN_repeat-like_dom_sf"/>
</dbReference>
<dbReference type="PANTHER" id="PTHR18359:SF0">
    <property type="entry name" value="U3 SMALL NUCLEOLAR RNA-ASSOCIATED PROTEIN 18 HOMOLOG"/>
    <property type="match status" value="1"/>
</dbReference>
<dbReference type="InterPro" id="IPR001680">
    <property type="entry name" value="WD40_rpt"/>
</dbReference>
<dbReference type="InterPro" id="IPR045161">
    <property type="entry name" value="Utp18"/>
</dbReference>
<keyword evidence="5" id="KW-0539">Nucleus</keyword>
<dbReference type="SMART" id="SM00320">
    <property type="entry name" value="WD40"/>
    <property type="match status" value="4"/>
</dbReference>
<dbReference type="EMBL" id="HBGH01010655">
    <property type="protein sequence ID" value="CAD9233811.1"/>
    <property type="molecule type" value="Transcribed_RNA"/>
</dbReference>
<keyword evidence="2" id="KW-0698">rRNA processing</keyword>
<dbReference type="InterPro" id="IPR036322">
    <property type="entry name" value="WD40_repeat_dom_sf"/>
</dbReference>
<gene>
    <name evidence="7" type="ORF">CCAE0312_LOCUS5898</name>
</gene>
<reference evidence="7" key="1">
    <citation type="submission" date="2021-01" db="EMBL/GenBank/DDBJ databases">
        <authorList>
            <person name="Corre E."/>
            <person name="Pelletier E."/>
            <person name="Niang G."/>
            <person name="Scheremetjew M."/>
            <person name="Finn R."/>
            <person name="Kale V."/>
            <person name="Holt S."/>
            <person name="Cochrane G."/>
            <person name="Meng A."/>
            <person name="Brown T."/>
            <person name="Cohen L."/>
        </authorList>
    </citation>
    <scope>NUCLEOTIDE SEQUENCE</scope>
    <source>
        <strain evidence="7">SAG 36.94</strain>
    </source>
</reference>
<protein>
    <recommendedName>
        <fullName evidence="8">U3 small nucleolar RNA-associated protein 18</fullName>
    </recommendedName>
</protein>
<dbReference type="PANTHER" id="PTHR18359">
    <property type="entry name" value="WD-REPEAT PROTEIN-RELATED"/>
    <property type="match status" value="1"/>
</dbReference>
<evidence type="ECO:0000256" key="2">
    <source>
        <dbReference type="ARBA" id="ARBA00022552"/>
    </source>
</evidence>
<evidence type="ECO:0000256" key="1">
    <source>
        <dbReference type="ARBA" id="ARBA00004604"/>
    </source>
</evidence>